<dbReference type="EMBL" id="CP042913">
    <property type="protein sequence ID" value="QEG36019.1"/>
    <property type="molecule type" value="Genomic_DNA"/>
</dbReference>
<dbReference type="OrthoDB" id="285834at2"/>
<protein>
    <submittedName>
        <fullName evidence="1">Uncharacterized protein</fullName>
    </submittedName>
</protein>
<name>A0A5B9QDY4_9BACT</name>
<accession>A0A5B9QDY4</accession>
<gene>
    <name evidence="1" type="ORF">Pr1d_33280</name>
</gene>
<keyword evidence="2" id="KW-1185">Reference proteome</keyword>
<dbReference type="AlphaFoldDB" id="A0A5B9QDY4"/>
<evidence type="ECO:0000313" key="2">
    <source>
        <dbReference type="Proteomes" id="UP000323917"/>
    </source>
</evidence>
<sequence>MSYRKLLGMVLLASGFVVSLGQLSTAQVARYQPRTPTLSPYLNLGRFNGGGLPNYFALVRPQIRQREFNVQAETLARRQATEITQIQNEVQRDLIPTAATGTGSWFMTPGTQNEFLNTRSFYPEPLQRVPRR</sequence>
<evidence type="ECO:0000313" key="1">
    <source>
        <dbReference type="EMBL" id="QEG36019.1"/>
    </source>
</evidence>
<dbReference type="Proteomes" id="UP000323917">
    <property type="component" value="Chromosome"/>
</dbReference>
<proteinExistence type="predicted"/>
<organism evidence="1 2">
    <name type="scientific">Bythopirellula goksoeyrii</name>
    <dbReference type="NCBI Taxonomy" id="1400387"/>
    <lineage>
        <taxon>Bacteria</taxon>
        <taxon>Pseudomonadati</taxon>
        <taxon>Planctomycetota</taxon>
        <taxon>Planctomycetia</taxon>
        <taxon>Pirellulales</taxon>
        <taxon>Lacipirellulaceae</taxon>
        <taxon>Bythopirellula</taxon>
    </lineage>
</organism>
<reference evidence="1 2" key="1">
    <citation type="submission" date="2019-08" db="EMBL/GenBank/DDBJ databases">
        <title>Deep-cultivation of Planctomycetes and their phenomic and genomic characterization uncovers novel biology.</title>
        <authorList>
            <person name="Wiegand S."/>
            <person name="Jogler M."/>
            <person name="Boedeker C."/>
            <person name="Pinto D."/>
            <person name="Vollmers J."/>
            <person name="Rivas-Marin E."/>
            <person name="Kohn T."/>
            <person name="Peeters S.H."/>
            <person name="Heuer A."/>
            <person name="Rast P."/>
            <person name="Oberbeckmann S."/>
            <person name="Bunk B."/>
            <person name="Jeske O."/>
            <person name="Meyerdierks A."/>
            <person name="Storesund J.E."/>
            <person name="Kallscheuer N."/>
            <person name="Luecker S."/>
            <person name="Lage O.M."/>
            <person name="Pohl T."/>
            <person name="Merkel B.J."/>
            <person name="Hornburger P."/>
            <person name="Mueller R.-W."/>
            <person name="Bruemmer F."/>
            <person name="Labrenz M."/>
            <person name="Spormann A.M."/>
            <person name="Op den Camp H."/>
            <person name="Overmann J."/>
            <person name="Amann R."/>
            <person name="Jetten M.S.M."/>
            <person name="Mascher T."/>
            <person name="Medema M.H."/>
            <person name="Devos D.P."/>
            <person name="Kaster A.-K."/>
            <person name="Ovreas L."/>
            <person name="Rohde M."/>
            <person name="Galperin M.Y."/>
            <person name="Jogler C."/>
        </authorList>
    </citation>
    <scope>NUCLEOTIDE SEQUENCE [LARGE SCALE GENOMIC DNA]</scope>
    <source>
        <strain evidence="1 2">Pr1d</strain>
    </source>
</reference>
<dbReference type="RefSeq" id="WP_148074442.1">
    <property type="nucleotide sequence ID" value="NZ_CP042913.1"/>
</dbReference>
<dbReference type="KEGG" id="bgok:Pr1d_33280"/>